<reference evidence="1 2" key="1">
    <citation type="submission" date="2016-06" db="EMBL/GenBank/DDBJ databases">
        <authorList>
            <person name="Kjaerup R.B."/>
            <person name="Dalgaard T.S."/>
            <person name="Juul-Madsen H.R."/>
        </authorList>
    </citation>
    <scope>NUCLEOTIDE SEQUENCE [LARGE SCALE GENOMIC DNA]</scope>
    <source>
        <strain evidence="1 2">DSM 16361</strain>
    </source>
</reference>
<organism evidence="1 2">
    <name type="scientific">Thiomonas delicata</name>
    <name type="common">Thiomonas cuprina</name>
    <dbReference type="NCBI Taxonomy" id="364030"/>
    <lineage>
        <taxon>Bacteria</taxon>
        <taxon>Pseudomonadati</taxon>
        <taxon>Pseudomonadota</taxon>
        <taxon>Betaproteobacteria</taxon>
        <taxon>Burkholderiales</taxon>
        <taxon>Thiomonas</taxon>
    </lineage>
</organism>
<sequence length="56" mass="6768">MVTSFYLAFRLALRARGIGLQDRRLLRTALRSRLRRNLLSFVWPMPRARRARRKAR</sequence>
<evidence type="ECO:0000313" key="2">
    <source>
        <dbReference type="Proteomes" id="UP000214566"/>
    </source>
</evidence>
<keyword evidence="2" id="KW-1185">Reference proteome</keyword>
<accession>A0A238CZF7</accession>
<dbReference type="InterPro" id="IPR011385">
    <property type="entry name" value="Site-sp_rcmbase"/>
</dbReference>
<evidence type="ECO:0000313" key="1">
    <source>
        <dbReference type="EMBL" id="SBP86374.1"/>
    </source>
</evidence>
<proteinExistence type="predicted"/>
<dbReference type="EMBL" id="FLMQ01000026">
    <property type="protein sequence ID" value="SBP86374.1"/>
    <property type="molecule type" value="Genomic_DNA"/>
</dbReference>
<dbReference type="Pfam" id="PF10136">
    <property type="entry name" value="SpecificRecomb"/>
    <property type="match status" value="1"/>
</dbReference>
<name>A0A238CZF7_THIDL</name>
<dbReference type="Proteomes" id="UP000214566">
    <property type="component" value="Unassembled WGS sequence"/>
</dbReference>
<protein>
    <submittedName>
        <fullName evidence="1">Uncharacterized protein</fullName>
    </submittedName>
</protein>
<gene>
    <name evidence="1" type="ORF">THIARS_320001</name>
</gene>
<dbReference type="AlphaFoldDB" id="A0A238CZF7"/>